<protein>
    <recommendedName>
        <fullName evidence="3">Protein usg</fullName>
    </recommendedName>
</protein>
<comment type="caution">
    <text evidence="1">The sequence shown here is derived from an EMBL/GenBank/DDBJ whole genome shotgun (WGS) entry which is preliminary data.</text>
</comment>
<name>A0A2S9QCM6_9HYPH</name>
<keyword evidence="2" id="KW-1185">Reference proteome</keyword>
<dbReference type="EMBL" id="PUEJ01000004">
    <property type="protein sequence ID" value="PRH87109.1"/>
    <property type="molecule type" value="Genomic_DNA"/>
</dbReference>
<dbReference type="AlphaFoldDB" id="A0A2S9QCM6"/>
<dbReference type="InterPro" id="IPR009354">
    <property type="entry name" value="Usg"/>
</dbReference>
<evidence type="ECO:0000313" key="1">
    <source>
        <dbReference type="EMBL" id="PRH87109.1"/>
    </source>
</evidence>
<dbReference type="Pfam" id="PF06233">
    <property type="entry name" value="Usg"/>
    <property type="match status" value="1"/>
</dbReference>
<gene>
    <name evidence="1" type="ORF">C5L14_10680</name>
</gene>
<dbReference type="Proteomes" id="UP000237682">
    <property type="component" value="Unassembled WGS sequence"/>
</dbReference>
<sequence>MVSVAFRRQLEGYGLTTANILYRLPDHPALLQAYVWQDYDLAPAFPELHRFLAFWHDKIEGALHSVTVSHSGLIKPAELRAIGQEFRIH</sequence>
<reference evidence="1 2" key="1">
    <citation type="submission" date="2018-02" db="EMBL/GenBank/DDBJ databases">
        <title>Whole genome sequencing of endophytic bacterium.</title>
        <authorList>
            <person name="Eedara R."/>
            <person name="Podile A.R."/>
        </authorList>
    </citation>
    <scope>NUCLEOTIDE SEQUENCE [LARGE SCALE GENOMIC DNA]</scope>
    <source>
        <strain evidence="1 2">RP1T</strain>
    </source>
</reference>
<dbReference type="RefSeq" id="WP_105862051.1">
    <property type="nucleotide sequence ID" value="NZ_PUEJ01000004.1"/>
</dbReference>
<evidence type="ECO:0000313" key="2">
    <source>
        <dbReference type="Proteomes" id="UP000237682"/>
    </source>
</evidence>
<evidence type="ECO:0008006" key="3">
    <source>
        <dbReference type="Google" id="ProtNLM"/>
    </source>
</evidence>
<organism evidence="1 2">
    <name type="scientific">Labrys okinawensis</name>
    <dbReference type="NCBI Taxonomy" id="346911"/>
    <lineage>
        <taxon>Bacteria</taxon>
        <taxon>Pseudomonadati</taxon>
        <taxon>Pseudomonadota</taxon>
        <taxon>Alphaproteobacteria</taxon>
        <taxon>Hyphomicrobiales</taxon>
        <taxon>Xanthobacteraceae</taxon>
        <taxon>Labrys</taxon>
    </lineage>
</organism>
<accession>A0A2S9QCM6</accession>
<proteinExistence type="predicted"/>
<dbReference type="OrthoDB" id="9811054at2"/>